<gene>
    <name evidence="3" type="ORF">CYNAS_LOCUS2451</name>
</gene>
<organism evidence="3 4">
    <name type="scientific">Cylicocyclus nassatus</name>
    <name type="common">Nematode worm</name>
    <dbReference type="NCBI Taxonomy" id="53992"/>
    <lineage>
        <taxon>Eukaryota</taxon>
        <taxon>Metazoa</taxon>
        <taxon>Ecdysozoa</taxon>
        <taxon>Nematoda</taxon>
        <taxon>Chromadorea</taxon>
        <taxon>Rhabditida</taxon>
        <taxon>Rhabditina</taxon>
        <taxon>Rhabditomorpha</taxon>
        <taxon>Strongyloidea</taxon>
        <taxon>Strongylidae</taxon>
        <taxon>Cylicocyclus</taxon>
    </lineage>
</organism>
<evidence type="ECO:0000256" key="1">
    <source>
        <dbReference type="SAM" id="Phobius"/>
    </source>
</evidence>
<dbReference type="Proteomes" id="UP001176961">
    <property type="component" value="Unassembled WGS sequence"/>
</dbReference>
<keyword evidence="1" id="KW-0812">Transmembrane</keyword>
<accession>A0AA36GGQ4</accession>
<name>A0AA36GGQ4_CYLNA</name>
<keyword evidence="4" id="KW-1185">Reference proteome</keyword>
<dbReference type="AlphaFoldDB" id="A0AA36GGQ4"/>
<dbReference type="InterPro" id="IPR050879">
    <property type="entry name" value="Acyltransferase_3"/>
</dbReference>
<feature type="transmembrane region" description="Helical" evidence="1">
    <location>
        <begin position="91"/>
        <end position="111"/>
    </location>
</feature>
<dbReference type="InterPro" id="IPR002656">
    <property type="entry name" value="Acyl_transf_3_dom"/>
</dbReference>
<comment type="caution">
    <text evidence="3">The sequence shown here is derived from an EMBL/GenBank/DDBJ whole genome shotgun (WGS) entry which is preliminary data.</text>
</comment>
<keyword evidence="1" id="KW-1133">Transmembrane helix</keyword>
<evidence type="ECO:0000313" key="3">
    <source>
        <dbReference type="EMBL" id="CAJ0590468.1"/>
    </source>
</evidence>
<feature type="transmembrane region" description="Helical" evidence="1">
    <location>
        <begin position="196"/>
        <end position="215"/>
    </location>
</feature>
<dbReference type="GO" id="GO:0016020">
    <property type="term" value="C:membrane"/>
    <property type="evidence" value="ECO:0007669"/>
    <property type="project" value="TreeGrafter"/>
</dbReference>
<dbReference type="GO" id="GO:0000271">
    <property type="term" value="P:polysaccharide biosynthetic process"/>
    <property type="evidence" value="ECO:0007669"/>
    <property type="project" value="TreeGrafter"/>
</dbReference>
<dbReference type="EMBL" id="CATQJL010000001">
    <property type="protein sequence ID" value="CAJ0590468.1"/>
    <property type="molecule type" value="Genomic_DNA"/>
</dbReference>
<sequence length="292" mass="34084">MAMIITRNKCICMASLSDFYYRRIKRILPLYYMVLLAILLLVILELPTYRTLNLPRSRRALTFTANIEISKKEPLKEYEEMLTNAVDLFTHTWSLCVEIQWYLLVPLLFYVQSLLPFRKITFFSGIALASMEFYFYADNNTAFNSVFARMWQFCAGIIAFSWHHNNTGAFTEAEKSVDYGGSQREENLTFSRLTQIFSWIVFILAVSLPFFGIILPKDFLRVETTILTAVLIVAGKRYQVPVLTRPDIVYVGEISYALYLIHWPVFVVMKYFYPENPLSQLHPYSHNPFISS</sequence>
<dbReference type="PANTHER" id="PTHR23028">
    <property type="entry name" value="ACETYLTRANSFERASE"/>
    <property type="match status" value="1"/>
</dbReference>
<feature type="transmembrane region" description="Helical" evidence="1">
    <location>
        <begin position="30"/>
        <end position="49"/>
    </location>
</feature>
<protein>
    <recommendedName>
        <fullName evidence="2">Acyltransferase 3 domain-containing protein</fullName>
    </recommendedName>
</protein>
<evidence type="ECO:0000313" key="4">
    <source>
        <dbReference type="Proteomes" id="UP001176961"/>
    </source>
</evidence>
<feature type="domain" description="Acyltransferase 3" evidence="2">
    <location>
        <begin position="15"/>
        <end position="277"/>
    </location>
</feature>
<feature type="transmembrane region" description="Helical" evidence="1">
    <location>
        <begin position="120"/>
        <end position="137"/>
    </location>
</feature>
<dbReference type="PANTHER" id="PTHR23028:SF53">
    <property type="entry name" value="ACYL_TRANSF_3 DOMAIN-CONTAINING PROTEIN"/>
    <property type="match status" value="1"/>
</dbReference>
<proteinExistence type="predicted"/>
<evidence type="ECO:0000259" key="2">
    <source>
        <dbReference type="Pfam" id="PF01757"/>
    </source>
</evidence>
<dbReference type="GO" id="GO:0016747">
    <property type="term" value="F:acyltransferase activity, transferring groups other than amino-acyl groups"/>
    <property type="evidence" value="ECO:0007669"/>
    <property type="project" value="InterPro"/>
</dbReference>
<keyword evidence="1" id="KW-0472">Membrane</keyword>
<dbReference type="Pfam" id="PF01757">
    <property type="entry name" value="Acyl_transf_3"/>
    <property type="match status" value="1"/>
</dbReference>
<reference evidence="3" key="1">
    <citation type="submission" date="2023-07" db="EMBL/GenBank/DDBJ databases">
        <authorList>
            <consortium name="CYATHOMIX"/>
        </authorList>
    </citation>
    <scope>NUCLEOTIDE SEQUENCE</scope>
    <source>
        <strain evidence="3">N/A</strain>
    </source>
</reference>